<protein>
    <submittedName>
        <fullName evidence="1">Uncharacterized protein</fullName>
    </submittedName>
</protein>
<sequence length="63" mass="7692">MYHYKKGVQFVKKGREKEAIEQFRIAIQKDETLKEAYFDLGEIFMRNELYDESERIFKVLVEL</sequence>
<dbReference type="SUPFAM" id="SSF48452">
    <property type="entry name" value="TPR-like"/>
    <property type="match status" value="1"/>
</dbReference>
<organism evidence="1">
    <name type="scientific">marine sediment metagenome</name>
    <dbReference type="NCBI Taxonomy" id="412755"/>
    <lineage>
        <taxon>unclassified sequences</taxon>
        <taxon>metagenomes</taxon>
        <taxon>ecological metagenomes</taxon>
    </lineage>
</organism>
<name>X0XTU8_9ZZZZ</name>
<accession>X0XTU8</accession>
<gene>
    <name evidence="1" type="ORF">S01H1_73065</name>
</gene>
<evidence type="ECO:0000313" key="1">
    <source>
        <dbReference type="EMBL" id="GAG28291.1"/>
    </source>
</evidence>
<dbReference type="InterPro" id="IPR011990">
    <property type="entry name" value="TPR-like_helical_dom_sf"/>
</dbReference>
<proteinExistence type="predicted"/>
<feature type="non-terminal residue" evidence="1">
    <location>
        <position position="63"/>
    </location>
</feature>
<comment type="caution">
    <text evidence="1">The sequence shown here is derived from an EMBL/GenBank/DDBJ whole genome shotgun (WGS) entry which is preliminary data.</text>
</comment>
<dbReference type="AlphaFoldDB" id="X0XTU8"/>
<reference evidence="1" key="1">
    <citation type="journal article" date="2014" name="Front. Microbiol.">
        <title>High frequency of phylogenetically diverse reductive dehalogenase-homologous genes in deep subseafloor sedimentary metagenomes.</title>
        <authorList>
            <person name="Kawai M."/>
            <person name="Futagami T."/>
            <person name="Toyoda A."/>
            <person name="Takaki Y."/>
            <person name="Nishi S."/>
            <person name="Hori S."/>
            <person name="Arai W."/>
            <person name="Tsubouchi T."/>
            <person name="Morono Y."/>
            <person name="Uchiyama I."/>
            <person name="Ito T."/>
            <person name="Fujiyama A."/>
            <person name="Inagaki F."/>
            <person name="Takami H."/>
        </authorList>
    </citation>
    <scope>NUCLEOTIDE SEQUENCE</scope>
    <source>
        <strain evidence="1">Expedition CK06-06</strain>
    </source>
</reference>
<dbReference type="Gene3D" id="1.25.40.10">
    <property type="entry name" value="Tetratricopeptide repeat domain"/>
    <property type="match status" value="1"/>
</dbReference>
<dbReference type="EMBL" id="BARS01048796">
    <property type="protein sequence ID" value="GAG28291.1"/>
    <property type="molecule type" value="Genomic_DNA"/>
</dbReference>